<name>A0ABT8S9J4_9BURK</name>
<keyword evidence="4" id="KW-1185">Reference proteome</keyword>
<feature type="compositionally biased region" description="Basic residues" evidence="1">
    <location>
        <begin position="2385"/>
        <end position="2394"/>
    </location>
</feature>
<feature type="compositionally biased region" description="Polar residues" evidence="1">
    <location>
        <begin position="2362"/>
        <end position="2373"/>
    </location>
</feature>
<evidence type="ECO:0000313" key="4">
    <source>
        <dbReference type="Proteomes" id="UP001169027"/>
    </source>
</evidence>
<proteinExistence type="predicted"/>
<evidence type="ECO:0000256" key="2">
    <source>
        <dbReference type="SAM" id="Phobius"/>
    </source>
</evidence>
<feature type="region of interest" description="Disordered" evidence="1">
    <location>
        <begin position="1188"/>
        <end position="1208"/>
    </location>
</feature>
<accession>A0ABT8S9J4</accession>
<feature type="transmembrane region" description="Helical" evidence="2">
    <location>
        <begin position="2263"/>
        <end position="2286"/>
    </location>
</feature>
<dbReference type="EMBL" id="JAUKVY010000020">
    <property type="protein sequence ID" value="MDO1535460.1"/>
    <property type="molecule type" value="Genomic_DNA"/>
</dbReference>
<feature type="transmembrane region" description="Helical" evidence="2">
    <location>
        <begin position="2298"/>
        <end position="2323"/>
    </location>
</feature>
<evidence type="ECO:0000256" key="1">
    <source>
        <dbReference type="SAM" id="MobiDB-lite"/>
    </source>
</evidence>
<comment type="caution">
    <text evidence="3">The sequence shown here is derived from an EMBL/GenBank/DDBJ whole genome shotgun (WGS) entry which is preliminary data.</text>
</comment>
<feature type="transmembrane region" description="Helical" evidence="2">
    <location>
        <begin position="2225"/>
        <end position="2242"/>
    </location>
</feature>
<evidence type="ECO:0000313" key="3">
    <source>
        <dbReference type="EMBL" id="MDO1535460.1"/>
    </source>
</evidence>
<keyword evidence="2" id="KW-1133">Transmembrane helix</keyword>
<organism evidence="3 4">
    <name type="scientific">Variovorax ginsengisoli</name>
    <dbReference type="NCBI Taxonomy" id="363844"/>
    <lineage>
        <taxon>Bacteria</taxon>
        <taxon>Pseudomonadati</taxon>
        <taxon>Pseudomonadota</taxon>
        <taxon>Betaproteobacteria</taxon>
        <taxon>Burkholderiales</taxon>
        <taxon>Comamonadaceae</taxon>
        <taxon>Variovorax</taxon>
    </lineage>
</organism>
<gene>
    <name evidence="3" type="ORF">Q2T77_24550</name>
</gene>
<sequence length="2394" mass="259461">MPVGNVFDGDDASELFEASANREVCVWIDPRQKSEVHVRLVFRGAFLFTQREYATGETGDGSLLRWPVVPSCSYSEAGTPVFSQLVVGQPGDTPNGQFRFDLHVPTPFDQTDISDKKVAALPFSVLFNPVVDALKDATHFTTLVGGPVGTSIGKASFIFKSKTIPSQSLNDFGFAPATDKVSNGPFAEYSNNNHGSIFKPVRPERFWSSLSSGWSDQGCFSVLRHMGLRLTETPLLFVEDVDAGGTAGSVSLLLPPAVEYANRNTQGVWKLRYRVTLAVDGKKGQTGDISWRDGKIAVLLEEEIGGYLLTDSTKLQLDCEVTWTITDDTAFSPDKWFPQARLRVHWQEDIPAGAVAGPPTIAFGSARLPAFRSGMLAAAAETLQGAPGSLSQVESGQPQSFFPQLAWKKAQSVRFSLYAPPVELSRKDGMLRWPAVPTSRAPLLRLSLASNDDLLPQWDGLAEPSIQLSATLRSFFTDAQQPTIELLLRHLPSWAPATRESARSGDPFFAGFTIASLKAESGRGRISSLEFLSSSYERDGAGRLLAGGRGVATHPLPPPVPPADYPFPFATRLQLDLNVRRVIPLGPGSSRGDDERATPLLIPLRAEALADKDSFYLHVTETIAPFADRSLDIELLEDATLADPEELSYALLSSEPFGIARFSHKPLAARGDAGKGVVATYSSVDRIWRFSASKYYRYSLPPQGIGESADKPRRLELHDWLDVPANDDPGDSTYRGVPRPYRVRVSGGAPVYDGLQRRAVEFRLTPSAEIWIQPSDVQLGYFMPEWQSHEIFRQRGELGLGAALTAFRAEFLYGLSVGVDVAKEKGPARRARLAEIEALTGRFLPTAQGQSAPELRWNKLRQALLQRPERLEAWAHDPDAVVEFAPAHFSSGVSFALRSTALFRAPLASLDRSDRLSPVGEDSSRPTFRYHPQGLSGGALWPVESANLFRALAENPQSSGGTLDDVAFSPLGGDATQKALFLNGKVTIISKTRNGFIESQRVEVIGRVGALWHRAKHVVVYERTVNPSAQFAPEFEEDPQRTRSRRPVLRKVREFVEILQRERAYPDFAKASARSIGCLERVRFNTIIINVDSAWSRDVEDYGWEIPLWNRAAAIRRPQVYPMPDAAFCSHSEGEGETPTVAQECQDSDYLYFFADFRTPTAETDEWPERLGVDYLDLPAASTIASFVDRRSSEDPSESTGAPKRRRPVSRFLPGMRRFTWRLAPACRKVAINAGRSASPVYVGLESVTFMRAAATAGAEKVFEQTFGSILDFAARAAGQTAALPERWPARGGNVNGLKAVFSSLVASVRDAASDADVRTSAATLQNWLLANATTLRGELHTELGQGLTNAANNLFAGMTAAPEFIKQGRSHCDQMKADALGLIHGKAMLVESLVRDWEAGIDVWTSTAPTKTKLIASLADELVKQIQPAFDAAQEVVAHAREDAESARAILAELKLQADSSFAGLKARIHEYRRSYDDTKPWSESRRAQFQQGLFAVGASLADDLSARLEEARQRLGMEMGDLSQQVAGSVGAALRVLDQKQSEALDEVADFGTAMRGYLQTATDKLVTAQFDAVIAELTEAQNKLIGNTNPGVQDLDTLLKAAKEGATKLRDASLEGQADLIETTAGLARYEQGAVAGVQRVGAFLDAMLQTVNTASTALITAADDATALALTDVANDIGQGRSAYLNWAADVSDAANRYVSAAGQPVDLAVAQFEGAVEAVLLLVHTKIETASNTLDTVAGEVTEAMREAENALAPDALLRTVVRDRVIVPVLDQLLAPLPEAIDAGQLKEARLRLVSTSASIGDAVRKLEANALSAVGDITALCSSVFDAADSAYAYAQDLSKGATAYIDDQIKKATDALNDALGGAISSIDKIRASVTATDQAIRRIQNDLSRSAESARAYGDRVMDAAGKLGTGGLLAAPSNILRLYSAVSSAPELAAMRADIDRLRASFDELSDVIGTTRVTALFNRLGDELKALGLSLPFDGIGDRLLPVDLSSLDVGKVFRNLGGAKLDDFFKGSKLPRGASDSIVLTHELNPAKGRAWIQIDINVPLPGRRSLFSVEVFKADFIDTVLTANVRFETSQDDPNVTQTGFGRIETVVDLSVAGQSMVRFEKFGLAFTRERGLEVEFDPKAIRINPSLQFVQDFLSMLFPDEIGGMKVIKRDGVPVGLEHEFAMPPISLNFGTSGISNICISNSFQLTAYPDFVLGDQFWLSRPERPFIFSFFIIGGTGYIHVEAEYKPFHSDLVVTVEAGAGGSAALAFAVGVFSGQVFITLSISLSYQKRIGSPGGGLSIGSVLVIAGYVDVACIATVGICLMLRMTYRDSGQVDADGSLSVTIRISRFFKLTARANAQYTLRNGQSQSSTSASADLEPESDIAQKVKRLQKARG</sequence>
<feature type="region of interest" description="Disordered" evidence="1">
    <location>
        <begin position="2362"/>
        <end position="2394"/>
    </location>
</feature>
<dbReference type="RefSeq" id="WP_301813151.1">
    <property type="nucleotide sequence ID" value="NZ_JAUJZH010000020.1"/>
</dbReference>
<keyword evidence="2" id="KW-0812">Transmembrane</keyword>
<keyword evidence="2" id="KW-0472">Membrane</keyword>
<protein>
    <submittedName>
        <fullName evidence="3">Uncharacterized protein</fullName>
    </submittedName>
</protein>
<reference evidence="3" key="1">
    <citation type="submission" date="2023-06" db="EMBL/GenBank/DDBJ databases">
        <authorList>
            <person name="Jiang Y."/>
            <person name="Liu Q."/>
        </authorList>
    </citation>
    <scope>NUCLEOTIDE SEQUENCE</scope>
    <source>
        <strain evidence="3">CGMCC 1.12090</strain>
    </source>
</reference>
<dbReference type="Proteomes" id="UP001169027">
    <property type="component" value="Unassembled WGS sequence"/>
</dbReference>